<dbReference type="PROSITE" id="PS50012">
    <property type="entry name" value="RCC1_3"/>
    <property type="match status" value="4"/>
</dbReference>
<feature type="compositionally biased region" description="Basic and acidic residues" evidence="7">
    <location>
        <begin position="495"/>
        <end position="504"/>
    </location>
</feature>
<dbReference type="PRINTS" id="PR00633">
    <property type="entry name" value="RCCNDNSATION"/>
</dbReference>
<comment type="caution">
    <text evidence="9">The sequence shown here is derived from an EMBL/GenBank/DDBJ whole genome shotgun (WGS) entry which is preliminary data.</text>
</comment>
<evidence type="ECO:0000256" key="4">
    <source>
        <dbReference type="ARBA" id="ARBA00022833"/>
    </source>
</evidence>
<dbReference type="SMART" id="SM00249">
    <property type="entry name" value="PHD"/>
    <property type="match status" value="1"/>
</dbReference>
<dbReference type="InterPro" id="IPR051210">
    <property type="entry name" value="Ub_ligase/GEF_domain"/>
</dbReference>
<feature type="repeat" description="RCC1" evidence="6">
    <location>
        <begin position="251"/>
        <end position="314"/>
    </location>
</feature>
<evidence type="ECO:0000256" key="5">
    <source>
        <dbReference type="PROSITE-ProRule" id="PRU00146"/>
    </source>
</evidence>
<feature type="domain" description="PHD-type" evidence="8">
    <location>
        <begin position="8"/>
        <end position="71"/>
    </location>
</feature>
<sequence length="504" mass="55303">MENQETEVTRCMICKQAVDEDLLVLCDGCDHAYHTYCMTGCECCGKVPNKQFKRVMEVPEGDWFCKHCRDHMPALPEGESPKTVMYGWGRNDASCLGSGIEAKLVSQPTLLNDVSGDSVVDFGCGTDVSVALDAQGCLYTCGDGDSGVLGHQDVVHESLNHFRRVDFFQSGKISKGEGNLTAVSCSGNNILAVTKNGHLYGWGENSNGELGHMDYKPKRLPKKNSAFRELNVQVKQVVMGDHHVLVLGDDMNVYSMGENAMRQLGVSNNSIEWSPKKLCQEWKHDRTYREEPDFPGPVVRVIAGGNSSMCIDKKGFVYFWGNDFMRLNDSEEASAVSFMNGRHIISYPKRVELFQGLEMKEVAMGANHMVVLDAKGDVYVGGDNASGQLGLGEGAPALAKQLTKVPTLHGMTGVFAVDNVSGCYGPEGFFMWGDGTHPIVPKEEGKEEKVMNVPKKVAEWTNVKKVRASCSHILVMLDAPESRKREAAPQEENASDAKKVEVQA</sequence>
<evidence type="ECO:0000259" key="8">
    <source>
        <dbReference type="PROSITE" id="PS50016"/>
    </source>
</evidence>
<feature type="repeat" description="RCC1" evidence="6">
    <location>
        <begin position="83"/>
        <end position="135"/>
    </location>
</feature>
<feature type="repeat" description="RCC1" evidence="6">
    <location>
        <begin position="197"/>
        <end position="250"/>
    </location>
</feature>
<dbReference type="InterPro" id="IPR000408">
    <property type="entry name" value="Reg_chr_condens"/>
</dbReference>
<proteinExistence type="predicted"/>
<dbReference type="STRING" id="478820.A0A196SAC1"/>
<keyword evidence="10" id="KW-1185">Reference proteome</keyword>
<dbReference type="InterPro" id="IPR009091">
    <property type="entry name" value="RCC1/BLIP-II"/>
</dbReference>
<protein>
    <submittedName>
        <fullName evidence="9">Transcription factor</fullName>
    </submittedName>
</protein>
<organism evidence="9 10">
    <name type="scientific">Blastocystis sp. subtype 1 (strain ATCC 50177 / NandII)</name>
    <dbReference type="NCBI Taxonomy" id="478820"/>
    <lineage>
        <taxon>Eukaryota</taxon>
        <taxon>Sar</taxon>
        <taxon>Stramenopiles</taxon>
        <taxon>Bigyra</taxon>
        <taxon>Opalozoa</taxon>
        <taxon>Opalinata</taxon>
        <taxon>Blastocystidae</taxon>
        <taxon>Blastocystis</taxon>
    </lineage>
</organism>
<dbReference type="PANTHER" id="PTHR22870:SF408">
    <property type="entry name" value="OS09G0560450 PROTEIN"/>
    <property type="match status" value="1"/>
</dbReference>
<keyword evidence="4" id="KW-0862">Zinc</keyword>
<dbReference type="InterPro" id="IPR058923">
    <property type="entry name" value="RCC1-like_dom"/>
</dbReference>
<dbReference type="InterPro" id="IPR019786">
    <property type="entry name" value="Zinc_finger_PHD-type_CS"/>
</dbReference>
<keyword evidence="3 5" id="KW-0863">Zinc-finger</keyword>
<accession>A0A196SAC1</accession>
<dbReference type="InterPro" id="IPR001965">
    <property type="entry name" value="Znf_PHD"/>
</dbReference>
<dbReference type="EMBL" id="LXWW01000305">
    <property type="protein sequence ID" value="OAO13973.1"/>
    <property type="molecule type" value="Genomic_DNA"/>
</dbReference>
<evidence type="ECO:0000256" key="3">
    <source>
        <dbReference type="ARBA" id="ARBA00022771"/>
    </source>
</evidence>
<feature type="region of interest" description="Disordered" evidence="7">
    <location>
        <begin position="479"/>
        <end position="504"/>
    </location>
</feature>
<dbReference type="InterPro" id="IPR013083">
    <property type="entry name" value="Znf_RING/FYVE/PHD"/>
</dbReference>
<dbReference type="PANTHER" id="PTHR22870">
    <property type="entry name" value="REGULATOR OF CHROMOSOME CONDENSATION"/>
    <property type="match status" value="1"/>
</dbReference>
<feature type="repeat" description="RCC1" evidence="6">
    <location>
        <begin position="315"/>
        <end position="375"/>
    </location>
</feature>
<dbReference type="Gene3D" id="3.30.40.10">
    <property type="entry name" value="Zinc/RING finger domain, C3HC4 (zinc finger)"/>
    <property type="match status" value="1"/>
</dbReference>
<dbReference type="OrthoDB" id="8068875at2759"/>
<evidence type="ECO:0000313" key="9">
    <source>
        <dbReference type="EMBL" id="OAO13973.1"/>
    </source>
</evidence>
<evidence type="ECO:0000256" key="7">
    <source>
        <dbReference type="SAM" id="MobiDB-lite"/>
    </source>
</evidence>
<reference evidence="9 10" key="1">
    <citation type="submission" date="2016-05" db="EMBL/GenBank/DDBJ databases">
        <title>Nuclear genome of Blastocystis sp. subtype 1 NandII.</title>
        <authorList>
            <person name="Gentekaki E."/>
            <person name="Curtis B."/>
            <person name="Stairs C."/>
            <person name="Eme L."/>
            <person name="Herman E."/>
            <person name="Klimes V."/>
            <person name="Arias M.C."/>
            <person name="Elias M."/>
            <person name="Hilliou F."/>
            <person name="Klute M."/>
            <person name="Malik S.-B."/>
            <person name="Pightling A."/>
            <person name="Rachubinski R."/>
            <person name="Salas D."/>
            <person name="Schlacht A."/>
            <person name="Suga H."/>
            <person name="Archibald J."/>
            <person name="Ball S.G."/>
            <person name="Clark G."/>
            <person name="Dacks J."/>
            <person name="Van Der Giezen M."/>
            <person name="Tsaousis A."/>
            <person name="Roger A."/>
        </authorList>
    </citation>
    <scope>NUCLEOTIDE SEQUENCE [LARGE SCALE GENOMIC DNA]</scope>
    <source>
        <strain evidence="10">ATCC 50177 / NandII</strain>
    </source>
</reference>
<evidence type="ECO:0000313" key="10">
    <source>
        <dbReference type="Proteomes" id="UP000078348"/>
    </source>
</evidence>
<dbReference type="SUPFAM" id="SSF50985">
    <property type="entry name" value="RCC1/BLIP-II"/>
    <property type="match status" value="1"/>
</dbReference>
<dbReference type="GO" id="GO:0008270">
    <property type="term" value="F:zinc ion binding"/>
    <property type="evidence" value="ECO:0007669"/>
    <property type="project" value="UniProtKB-KW"/>
</dbReference>
<dbReference type="PROSITE" id="PS01359">
    <property type="entry name" value="ZF_PHD_1"/>
    <property type="match status" value="1"/>
</dbReference>
<evidence type="ECO:0000256" key="2">
    <source>
        <dbReference type="ARBA" id="ARBA00022737"/>
    </source>
</evidence>
<dbReference type="InterPro" id="IPR019787">
    <property type="entry name" value="Znf_PHD-finger"/>
</dbReference>
<dbReference type="Gene3D" id="2.130.10.30">
    <property type="entry name" value="Regulator of chromosome condensation 1/beta-lactamase-inhibitor protein II"/>
    <property type="match status" value="2"/>
</dbReference>
<dbReference type="Proteomes" id="UP000078348">
    <property type="component" value="Unassembled WGS sequence"/>
</dbReference>
<keyword evidence="1" id="KW-0479">Metal-binding</keyword>
<gene>
    <name evidence="9" type="ORF">AV274_4319</name>
</gene>
<evidence type="ECO:0000256" key="1">
    <source>
        <dbReference type="ARBA" id="ARBA00022723"/>
    </source>
</evidence>
<dbReference type="InterPro" id="IPR011011">
    <property type="entry name" value="Znf_FYVE_PHD"/>
</dbReference>
<name>A0A196SAC1_BLAHN</name>
<dbReference type="Pfam" id="PF25390">
    <property type="entry name" value="WD40_RLD"/>
    <property type="match status" value="1"/>
</dbReference>
<keyword evidence="2" id="KW-0677">Repeat</keyword>
<dbReference type="PROSITE" id="PS50016">
    <property type="entry name" value="ZF_PHD_2"/>
    <property type="match status" value="1"/>
</dbReference>
<dbReference type="SUPFAM" id="SSF57903">
    <property type="entry name" value="FYVE/PHD zinc finger"/>
    <property type="match status" value="1"/>
</dbReference>
<evidence type="ECO:0000256" key="6">
    <source>
        <dbReference type="PROSITE-ProRule" id="PRU00235"/>
    </source>
</evidence>
<dbReference type="AlphaFoldDB" id="A0A196SAC1"/>